<dbReference type="Proteomes" id="UP000648239">
    <property type="component" value="Unassembled WGS sequence"/>
</dbReference>
<sequence length="115" mass="11844">MSRRASAFVCTVLFLTLAPAALAIQPPQTETGQGLELSAYEKVRPGGAIGVGTRTAASLAEGHALRIGWEAFNAEQDGGWAIRLDTRSGLPALASGKGIPWFPGAGNDLSGPEPT</sequence>
<accession>A0A8J7CF55</accession>
<dbReference type="EMBL" id="JACXWD010000053">
    <property type="protein sequence ID" value="MBD3869014.1"/>
    <property type="molecule type" value="Genomic_DNA"/>
</dbReference>
<evidence type="ECO:0000313" key="3">
    <source>
        <dbReference type="Proteomes" id="UP000648239"/>
    </source>
</evidence>
<feature type="signal peptide" evidence="1">
    <location>
        <begin position="1"/>
        <end position="23"/>
    </location>
</feature>
<organism evidence="2 3">
    <name type="scientific">Candidatus Polarisedimenticola svalbardensis</name>
    <dbReference type="NCBI Taxonomy" id="2886004"/>
    <lineage>
        <taxon>Bacteria</taxon>
        <taxon>Pseudomonadati</taxon>
        <taxon>Acidobacteriota</taxon>
        <taxon>Candidatus Polarisedimenticolia</taxon>
        <taxon>Candidatus Polarisedimenticolales</taxon>
        <taxon>Candidatus Polarisedimenticolaceae</taxon>
        <taxon>Candidatus Polarisedimenticola</taxon>
    </lineage>
</organism>
<protein>
    <submittedName>
        <fullName evidence="2">Uncharacterized protein</fullName>
    </submittedName>
</protein>
<proteinExistence type="predicted"/>
<keyword evidence="1" id="KW-0732">Signal</keyword>
<reference evidence="2 3" key="1">
    <citation type="submission" date="2020-08" db="EMBL/GenBank/DDBJ databases">
        <title>Acidobacteriota in marine sediments use diverse sulfur dissimilation pathways.</title>
        <authorList>
            <person name="Wasmund K."/>
        </authorList>
    </citation>
    <scope>NUCLEOTIDE SEQUENCE [LARGE SCALE GENOMIC DNA]</scope>
    <source>
        <strain evidence="2">MAG AM4</strain>
    </source>
</reference>
<name>A0A8J7CF55_9BACT</name>
<dbReference type="AlphaFoldDB" id="A0A8J7CF55"/>
<comment type="caution">
    <text evidence="2">The sequence shown here is derived from an EMBL/GenBank/DDBJ whole genome shotgun (WGS) entry which is preliminary data.</text>
</comment>
<feature type="non-terminal residue" evidence="2">
    <location>
        <position position="115"/>
    </location>
</feature>
<evidence type="ECO:0000313" key="2">
    <source>
        <dbReference type="EMBL" id="MBD3869014.1"/>
    </source>
</evidence>
<evidence type="ECO:0000256" key="1">
    <source>
        <dbReference type="SAM" id="SignalP"/>
    </source>
</evidence>
<feature type="chain" id="PRO_5035287909" evidence="1">
    <location>
        <begin position="24"/>
        <end position="115"/>
    </location>
</feature>
<gene>
    <name evidence="2" type="ORF">IFK94_12880</name>
</gene>